<dbReference type="AlphaFoldDB" id="A0A3M3EIL7"/>
<dbReference type="PROSITE" id="PS51168">
    <property type="entry name" value="CHORISMATE_MUT_2"/>
    <property type="match status" value="1"/>
</dbReference>
<gene>
    <name evidence="7" type="ORF">ALQ77_02397</name>
</gene>
<dbReference type="GO" id="GO:0009697">
    <property type="term" value="P:salicylic acid biosynthetic process"/>
    <property type="evidence" value="ECO:0007669"/>
    <property type="project" value="TreeGrafter"/>
</dbReference>
<proteinExistence type="predicted"/>
<name>A0A3M3EIL7_9PSED</name>
<dbReference type="GO" id="GO:0046417">
    <property type="term" value="P:chorismate metabolic process"/>
    <property type="evidence" value="ECO:0007669"/>
    <property type="project" value="InterPro"/>
</dbReference>
<evidence type="ECO:0000256" key="3">
    <source>
        <dbReference type="ARBA" id="ARBA00022729"/>
    </source>
</evidence>
<dbReference type="EMBL" id="RBOJ01000075">
    <property type="protein sequence ID" value="RMM49381.1"/>
    <property type="molecule type" value="Genomic_DNA"/>
</dbReference>
<accession>A0A3M3EIL7</accession>
<dbReference type="NCBIfam" id="TIGR01806">
    <property type="entry name" value="CM_mono2"/>
    <property type="match status" value="1"/>
</dbReference>
<protein>
    <recommendedName>
        <fullName evidence="2 5">Chorismate mutase</fullName>
        <ecNumber evidence="2 5">5.4.99.5</ecNumber>
    </recommendedName>
</protein>
<dbReference type="PIRSF" id="PIRSF026640">
    <property type="entry name" value="Peripl_chor_mut"/>
    <property type="match status" value="1"/>
</dbReference>
<keyword evidence="3" id="KW-0732">Signal</keyword>
<dbReference type="SUPFAM" id="SSF48600">
    <property type="entry name" value="Chorismate mutase II"/>
    <property type="match status" value="1"/>
</dbReference>
<dbReference type="EC" id="5.4.99.5" evidence="2 5"/>
<comment type="catalytic activity">
    <reaction evidence="5">
        <text>chorismate = prephenate</text>
        <dbReference type="Rhea" id="RHEA:13897"/>
        <dbReference type="ChEBI" id="CHEBI:29748"/>
        <dbReference type="ChEBI" id="CHEBI:29934"/>
        <dbReference type="EC" id="5.4.99.5"/>
    </reaction>
</comment>
<organism evidence="7 8">
    <name type="scientific">Pseudomonas corrugata</name>
    <dbReference type="NCBI Taxonomy" id="47879"/>
    <lineage>
        <taxon>Bacteria</taxon>
        <taxon>Pseudomonadati</taxon>
        <taxon>Pseudomonadota</taxon>
        <taxon>Gammaproteobacteria</taxon>
        <taxon>Pseudomonadales</taxon>
        <taxon>Pseudomonadaceae</taxon>
        <taxon>Pseudomonas</taxon>
    </lineage>
</organism>
<evidence type="ECO:0000256" key="1">
    <source>
        <dbReference type="ARBA" id="ARBA00004817"/>
    </source>
</evidence>
<dbReference type="InterPro" id="IPR036263">
    <property type="entry name" value="Chorismate_II_sf"/>
</dbReference>
<dbReference type="Pfam" id="PF01817">
    <property type="entry name" value="CM_2"/>
    <property type="match status" value="1"/>
</dbReference>
<evidence type="ECO:0000313" key="7">
    <source>
        <dbReference type="EMBL" id="RMM49381.1"/>
    </source>
</evidence>
<evidence type="ECO:0000256" key="5">
    <source>
        <dbReference type="PIRNR" id="PIRNR026640"/>
    </source>
</evidence>
<dbReference type="Gene3D" id="1.20.59.10">
    <property type="entry name" value="Chorismate mutase"/>
    <property type="match status" value="1"/>
</dbReference>
<reference evidence="7 8" key="1">
    <citation type="submission" date="2018-08" db="EMBL/GenBank/DDBJ databases">
        <title>Recombination of ecologically and evolutionarily significant loci maintains genetic cohesion in the Pseudomonas syringae species complex.</title>
        <authorList>
            <person name="Dillon M."/>
            <person name="Thakur S."/>
            <person name="Almeida R.N.D."/>
            <person name="Weir B.S."/>
            <person name="Guttman D.S."/>
        </authorList>
    </citation>
    <scope>NUCLEOTIDE SEQUENCE [LARGE SCALE GENOMIC DNA]</scope>
    <source>
        <strain evidence="7 8">NCPPB2445</strain>
    </source>
</reference>
<evidence type="ECO:0000259" key="6">
    <source>
        <dbReference type="PROSITE" id="PS51168"/>
    </source>
</evidence>
<dbReference type="Proteomes" id="UP000270661">
    <property type="component" value="Unassembled WGS sequence"/>
</dbReference>
<comment type="pathway">
    <text evidence="1 5">Metabolic intermediate biosynthesis; prephenate biosynthesis; prephenate from chorismate: step 1/1.</text>
</comment>
<evidence type="ECO:0000256" key="2">
    <source>
        <dbReference type="ARBA" id="ARBA00012404"/>
    </source>
</evidence>
<dbReference type="InterPro" id="IPR036979">
    <property type="entry name" value="CM_dom_sf"/>
</dbReference>
<evidence type="ECO:0000256" key="4">
    <source>
        <dbReference type="ARBA" id="ARBA00023235"/>
    </source>
</evidence>
<dbReference type="SMART" id="SM00830">
    <property type="entry name" value="CM_2"/>
    <property type="match status" value="1"/>
</dbReference>
<keyword evidence="8" id="KW-1185">Reference proteome</keyword>
<keyword evidence="4 5" id="KW-0413">Isomerase</keyword>
<dbReference type="NCBIfam" id="NF006741">
    <property type="entry name" value="PRK09269.1"/>
    <property type="match status" value="1"/>
</dbReference>
<comment type="function">
    <text evidence="5">Catalyzes the Claisen rearrangement of chorismate to prephenate.</text>
</comment>
<dbReference type="InterPro" id="IPR002701">
    <property type="entry name" value="CM_II_prokaryot"/>
</dbReference>
<comment type="caution">
    <text evidence="7">The sequence shown here is derived from an EMBL/GenBank/DDBJ whole genome shotgun (WGS) entry which is preliminary data.</text>
</comment>
<feature type="domain" description="Chorismate mutase" evidence="6">
    <location>
        <begin position="29"/>
        <end position="122"/>
    </location>
</feature>
<dbReference type="PANTHER" id="PTHR38041">
    <property type="entry name" value="CHORISMATE MUTASE"/>
    <property type="match status" value="1"/>
</dbReference>
<dbReference type="STRING" id="47879.AXG94_16980"/>
<dbReference type="UniPathway" id="UPA00120">
    <property type="reaction ID" value="UER00203"/>
</dbReference>
<dbReference type="PANTHER" id="PTHR38041:SF2">
    <property type="entry name" value="SECRETED CHORISMATE MUTASE"/>
    <property type="match status" value="1"/>
</dbReference>
<dbReference type="InterPro" id="IPR008240">
    <property type="entry name" value="Chorismate_mutase_periplasmic"/>
</dbReference>
<dbReference type="InterPro" id="IPR051331">
    <property type="entry name" value="Chorismate_mutase-related"/>
</dbReference>
<dbReference type="GO" id="GO:0004106">
    <property type="term" value="F:chorismate mutase activity"/>
    <property type="evidence" value="ECO:0007669"/>
    <property type="project" value="UniProtKB-EC"/>
</dbReference>
<evidence type="ECO:0000313" key="8">
    <source>
        <dbReference type="Proteomes" id="UP000270661"/>
    </source>
</evidence>
<sequence length="203" mass="22663">MGAGYVHDDRRPSPWKRLPMNLRFTLGLALSTALLASTAEAKPAPDALTPLLNAIGERIAIADQVALSKWDSHKPVEDRQREREVIAAAVAQAPTYKLSGETVEAFFTAQIEANKLVQYIDLSDWTLEGKAPDLPRPDLVGQIRPQLDRLQKRLLQQLADFAPYRTDPQCPQWLARATHHDKQHPVHRLALIRATAELCLAKS</sequence>